<evidence type="ECO:0000256" key="6">
    <source>
        <dbReference type="ARBA" id="ARBA00023136"/>
    </source>
</evidence>
<reference evidence="10" key="1">
    <citation type="journal article" date="2016" name="Nature">
        <title>The genome of the seagrass Zostera marina reveals angiosperm adaptation to the sea.</title>
        <authorList>
            <person name="Olsen J.L."/>
            <person name="Rouze P."/>
            <person name="Verhelst B."/>
            <person name="Lin Y.-C."/>
            <person name="Bayer T."/>
            <person name="Collen J."/>
            <person name="Dattolo E."/>
            <person name="De Paoli E."/>
            <person name="Dittami S."/>
            <person name="Maumus F."/>
            <person name="Michel G."/>
            <person name="Kersting A."/>
            <person name="Lauritano C."/>
            <person name="Lohaus R."/>
            <person name="Toepel M."/>
            <person name="Tonon T."/>
            <person name="Vanneste K."/>
            <person name="Amirebrahimi M."/>
            <person name="Brakel J."/>
            <person name="Bostroem C."/>
            <person name="Chovatia M."/>
            <person name="Grimwood J."/>
            <person name="Jenkins J.W."/>
            <person name="Jueterbock A."/>
            <person name="Mraz A."/>
            <person name="Stam W.T."/>
            <person name="Tice H."/>
            <person name="Bornberg-Bauer E."/>
            <person name="Green P.J."/>
            <person name="Pearson G.A."/>
            <person name="Procaccini G."/>
            <person name="Duarte C.M."/>
            <person name="Schmutz J."/>
            <person name="Reusch T.B.H."/>
            <person name="Van de Peer Y."/>
        </authorList>
    </citation>
    <scope>NUCLEOTIDE SEQUENCE [LARGE SCALE GENOMIC DNA]</scope>
    <source>
        <strain evidence="10">cv. Finnish</strain>
    </source>
</reference>
<dbReference type="PROSITE" id="PS50929">
    <property type="entry name" value="ABC_TM1F"/>
    <property type="match status" value="1"/>
</dbReference>
<dbReference type="Gene3D" id="1.20.1560.10">
    <property type="entry name" value="ABC transporter type 1, transmembrane domain"/>
    <property type="match status" value="1"/>
</dbReference>
<comment type="caution">
    <text evidence="9">The sequence shown here is derived from an EMBL/GenBank/DDBJ whole genome shotgun (WGS) entry which is preliminary data.</text>
</comment>
<dbReference type="STRING" id="29655.A0A0K9P1L2"/>
<evidence type="ECO:0000256" key="5">
    <source>
        <dbReference type="ARBA" id="ARBA00022989"/>
    </source>
</evidence>
<dbReference type="OMA" id="WIWDIEI"/>
<dbReference type="InterPro" id="IPR011527">
    <property type="entry name" value="ABC1_TM_dom"/>
</dbReference>
<feature type="transmembrane region" description="Helical" evidence="7">
    <location>
        <begin position="156"/>
        <end position="184"/>
    </location>
</feature>
<accession>A0A0K9P1L2</accession>
<dbReference type="InterPro" id="IPR050173">
    <property type="entry name" value="ABC_transporter_C-like"/>
</dbReference>
<protein>
    <recommendedName>
        <fullName evidence="8">ABC transmembrane type-1 domain-containing protein</fullName>
    </recommendedName>
</protein>
<keyword evidence="1" id="KW-0813">Transport</keyword>
<dbReference type="AlphaFoldDB" id="A0A0K9P1L2"/>
<evidence type="ECO:0000256" key="3">
    <source>
        <dbReference type="ARBA" id="ARBA00022741"/>
    </source>
</evidence>
<dbReference type="InterPro" id="IPR036640">
    <property type="entry name" value="ABC1_TM_sf"/>
</dbReference>
<name>A0A0K9P1L2_ZOSMR</name>
<evidence type="ECO:0000256" key="2">
    <source>
        <dbReference type="ARBA" id="ARBA00022692"/>
    </source>
</evidence>
<dbReference type="SUPFAM" id="SSF90123">
    <property type="entry name" value="ABC transporter transmembrane region"/>
    <property type="match status" value="1"/>
</dbReference>
<dbReference type="Proteomes" id="UP000036987">
    <property type="component" value="Unassembled WGS sequence"/>
</dbReference>
<dbReference type="PANTHER" id="PTHR24223">
    <property type="entry name" value="ATP-BINDING CASSETTE SUB-FAMILY C"/>
    <property type="match status" value="1"/>
</dbReference>
<evidence type="ECO:0000313" key="10">
    <source>
        <dbReference type="Proteomes" id="UP000036987"/>
    </source>
</evidence>
<dbReference type="OrthoDB" id="6500128at2759"/>
<evidence type="ECO:0000256" key="7">
    <source>
        <dbReference type="SAM" id="Phobius"/>
    </source>
</evidence>
<keyword evidence="5 7" id="KW-1133">Transmembrane helix</keyword>
<dbReference type="GO" id="GO:0005524">
    <property type="term" value="F:ATP binding"/>
    <property type="evidence" value="ECO:0007669"/>
    <property type="project" value="UniProtKB-KW"/>
</dbReference>
<keyword evidence="3" id="KW-0547">Nucleotide-binding</keyword>
<dbReference type="Pfam" id="PF00664">
    <property type="entry name" value="ABC_membrane"/>
    <property type="match status" value="1"/>
</dbReference>
<evidence type="ECO:0000313" key="9">
    <source>
        <dbReference type="EMBL" id="KMZ62869.1"/>
    </source>
</evidence>
<keyword evidence="4" id="KW-0067">ATP-binding</keyword>
<dbReference type="GO" id="GO:0016020">
    <property type="term" value="C:membrane"/>
    <property type="evidence" value="ECO:0007669"/>
    <property type="project" value="InterPro"/>
</dbReference>
<evidence type="ECO:0000256" key="1">
    <source>
        <dbReference type="ARBA" id="ARBA00022448"/>
    </source>
</evidence>
<keyword evidence="10" id="KW-1185">Reference proteome</keyword>
<organism evidence="9 10">
    <name type="scientific">Zostera marina</name>
    <name type="common">Eelgrass</name>
    <dbReference type="NCBI Taxonomy" id="29655"/>
    <lineage>
        <taxon>Eukaryota</taxon>
        <taxon>Viridiplantae</taxon>
        <taxon>Streptophyta</taxon>
        <taxon>Embryophyta</taxon>
        <taxon>Tracheophyta</taxon>
        <taxon>Spermatophyta</taxon>
        <taxon>Magnoliopsida</taxon>
        <taxon>Liliopsida</taxon>
        <taxon>Zosteraceae</taxon>
        <taxon>Zostera</taxon>
    </lineage>
</organism>
<gene>
    <name evidence="9" type="ORF">ZOSMA_43G00510</name>
</gene>
<evidence type="ECO:0000259" key="8">
    <source>
        <dbReference type="PROSITE" id="PS50929"/>
    </source>
</evidence>
<dbReference type="EMBL" id="LFYR01001305">
    <property type="protein sequence ID" value="KMZ62869.1"/>
    <property type="molecule type" value="Genomic_DNA"/>
</dbReference>
<evidence type="ECO:0000256" key="4">
    <source>
        <dbReference type="ARBA" id="ARBA00022840"/>
    </source>
</evidence>
<keyword evidence="2 7" id="KW-0812">Transmembrane</keyword>
<sequence length="264" mass="29838">MENGRIAQAGRFEELHRRNINRFDLLVGAHNEALRFVENSNSSRIKPIQSFPMDTEEEIKPEIAGNPELLPLSSSGEEIGIEKGRLIEEEECEKGIIGKDVYLGYLRSVKVGFPILFILIFQILYQVSDVLSNYWIAWATPPIIDAPARIEINVLFLVYLILTTGSSFSILVRSILVAITGLVASEKLFKDITHSVFHAPMSFFDSTPTSRIINRMSSDQSTVDLALAREDDERPEGSVCEPRLRFWIEGSPGRRARDVWRTLS</sequence>
<feature type="domain" description="ABC transmembrane type-1" evidence="8">
    <location>
        <begin position="116"/>
        <end position="228"/>
    </location>
</feature>
<dbReference type="PANTHER" id="PTHR24223:SF165">
    <property type="entry name" value="ABC TRANSPORTER C FAMILY MEMBER 15-RELATED"/>
    <property type="match status" value="1"/>
</dbReference>
<dbReference type="GO" id="GO:0140359">
    <property type="term" value="F:ABC-type transporter activity"/>
    <property type="evidence" value="ECO:0007669"/>
    <property type="project" value="InterPro"/>
</dbReference>
<keyword evidence="6 7" id="KW-0472">Membrane</keyword>
<proteinExistence type="predicted"/>